<sequence length="115" mass="12832">MLSYTDWLSSGTTTVLSQLSHTERGWSNVRSQNGQTNRVESGVSDRDMAVQGAPYVSSQPLGICDTRDSVAICIAVRSLWCSVIERKPEAGRPHTVAHDDVSARHQFRPRHRGRR</sequence>
<evidence type="ECO:0000256" key="1">
    <source>
        <dbReference type="SAM" id="MobiDB-lite"/>
    </source>
</evidence>
<dbReference type="AlphaFoldDB" id="A0A4C2EJB1"/>
<feature type="region of interest" description="Disordered" evidence="1">
    <location>
        <begin position="19"/>
        <end position="42"/>
    </location>
</feature>
<evidence type="ECO:0000313" key="3">
    <source>
        <dbReference type="Proteomes" id="UP000304382"/>
    </source>
</evidence>
<dbReference type="Proteomes" id="UP000304382">
    <property type="component" value="Unassembled WGS sequence"/>
</dbReference>
<protein>
    <submittedName>
        <fullName evidence="2">Uncharacterized protein</fullName>
    </submittedName>
</protein>
<evidence type="ECO:0000313" key="2">
    <source>
        <dbReference type="EMBL" id="GCF13767.1"/>
    </source>
</evidence>
<comment type="caution">
    <text evidence="2">The sequence shown here is derived from an EMBL/GenBank/DDBJ whole genome shotgun (WGS) entry which is preliminary data.</text>
</comment>
<keyword evidence="3" id="KW-1185">Reference proteome</keyword>
<name>A0A4C2EJB1_9EURY</name>
<feature type="compositionally biased region" description="Polar residues" evidence="1">
    <location>
        <begin position="28"/>
        <end position="39"/>
    </location>
</feature>
<organism evidence="2 3">
    <name type="scientific">Haloarcula mannanilytica</name>
    <dbReference type="NCBI Taxonomy" id="2509225"/>
    <lineage>
        <taxon>Archaea</taxon>
        <taxon>Methanobacteriati</taxon>
        <taxon>Methanobacteriota</taxon>
        <taxon>Stenosarchaea group</taxon>
        <taxon>Halobacteria</taxon>
        <taxon>Halobacteriales</taxon>
        <taxon>Haloarculaceae</taxon>
        <taxon>Haloarcula</taxon>
    </lineage>
</organism>
<reference evidence="2 3" key="1">
    <citation type="submission" date="2019-02" db="EMBL/GenBank/DDBJ databases">
        <title>Haloarcula mannanilyticum sp. nov., a mannan degrading haloarchaeon isolated from commercial salt.</title>
        <authorList>
            <person name="Enomoto S."/>
            <person name="Shimane Y."/>
            <person name="Kamekura M."/>
            <person name="Ito T."/>
            <person name="Moriya O."/>
            <person name="Ihara K."/>
            <person name="Takahashi-Ando N."/>
            <person name="Fukushima Y."/>
            <person name="Yoshida Y."/>
            <person name="Usama R."/>
            <person name="Takai K."/>
            <person name="Minegishi H."/>
        </authorList>
    </citation>
    <scope>NUCLEOTIDE SEQUENCE [LARGE SCALE GENOMIC DNA]</scope>
    <source>
        <strain evidence="2 3">MD130-1</strain>
    </source>
</reference>
<proteinExistence type="predicted"/>
<feature type="region of interest" description="Disordered" evidence="1">
    <location>
        <begin position="91"/>
        <end position="115"/>
    </location>
</feature>
<feature type="compositionally biased region" description="Basic residues" evidence="1">
    <location>
        <begin position="105"/>
        <end position="115"/>
    </location>
</feature>
<gene>
    <name evidence="2" type="ORF">Harman_17020</name>
</gene>
<dbReference type="EMBL" id="BIXZ01000002">
    <property type="protein sequence ID" value="GCF13767.1"/>
    <property type="molecule type" value="Genomic_DNA"/>
</dbReference>
<feature type="compositionally biased region" description="Basic and acidic residues" evidence="1">
    <location>
        <begin position="91"/>
        <end position="103"/>
    </location>
</feature>
<accession>A0A4C2EJB1</accession>